<dbReference type="Proteomes" id="UP001519290">
    <property type="component" value="Unassembled WGS sequence"/>
</dbReference>
<dbReference type="InterPro" id="IPR036259">
    <property type="entry name" value="MFS_trans_sf"/>
</dbReference>
<keyword evidence="8" id="KW-1185">Reference proteome</keyword>
<feature type="transmembrane region" description="Helical" evidence="5">
    <location>
        <begin position="117"/>
        <end position="138"/>
    </location>
</feature>
<dbReference type="RefSeq" id="WP_209903685.1">
    <property type="nucleotide sequence ID" value="NZ_BAAAJW010000005.1"/>
</dbReference>
<proteinExistence type="predicted"/>
<name>A0ABS4X434_9MICO</name>
<feature type="transmembrane region" description="Helical" evidence="5">
    <location>
        <begin position="394"/>
        <end position="420"/>
    </location>
</feature>
<feature type="transmembrane region" description="Helical" evidence="5">
    <location>
        <begin position="62"/>
        <end position="83"/>
    </location>
</feature>
<comment type="subcellular location">
    <subcellularLocation>
        <location evidence="1">Cell membrane</location>
        <topology evidence="1">Multi-pass membrane protein</topology>
    </subcellularLocation>
</comment>
<accession>A0ABS4X434</accession>
<feature type="transmembrane region" description="Helical" evidence="5">
    <location>
        <begin position="150"/>
        <end position="169"/>
    </location>
</feature>
<evidence type="ECO:0000259" key="6">
    <source>
        <dbReference type="PROSITE" id="PS50850"/>
    </source>
</evidence>
<evidence type="ECO:0000256" key="2">
    <source>
        <dbReference type="ARBA" id="ARBA00022692"/>
    </source>
</evidence>
<comment type="caution">
    <text evidence="7">The sequence shown here is derived from an EMBL/GenBank/DDBJ whole genome shotgun (WGS) entry which is preliminary data.</text>
</comment>
<reference evidence="7 8" key="1">
    <citation type="submission" date="2021-03" db="EMBL/GenBank/DDBJ databases">
        <title>Sequencing the genomes of 1000 actinobacteria strains.</title>
        <authorList>
            <person name="Klenk H.-P."/>
        </authorList>
    </citation>
    <scope>NUCLEOTIDE SEQUENCE [LARGE SCALE GENOMIC DNA]</scope>
    <source>
        <strain evidence="7 8">DSM 14566</strain>
    </source>
</reference>
<feature type="transmembrane region" description="Helical" evidence="5">
    <location>
        <begin position="368"/>
        <end position="388"/>
    </location>
</feature>
<evidence type="ECO:0000256" key="5">
    <source>
        <dbReference type="SAM" id="Phobius"/>
    </source>
</evidence>
<feature type="transmembrane region" description="Helical" evidence="5">
    <location>
        <begin position="90"/>
        <end position="111"/>
    </location>
</feature>
<dbReference type="EMBL" id="JAGIOD010000002">
    <property type="protein sequence ID" value="MBP2383096.1"/>
    <property type="molecule type" value="Genomic_DNA"/>
</dbReference>
<sequence>MAPMKTSARVAATVPARDAAQRRTLAVLVTSQILGTIGLGVAPSIGILLAGEVTDNEAWAGLARTSSTLGAALLGLPLGNLAARRGRRTALATGWWIAAAGATLLVAAAQWQLVLPLFLGLLMTGAGSAASLQSRFAATDLAAPSTRARSLSLVVWMGAIGNVLGPNLGVPGEALGEATGLSVYAAAFLIAAIASLLAGGVILVLLRPDPLLVLLRRQAVTGRDSAGPGPDGPFDDVLDDAVAGIAPGAPPAVASGADPAVASAVASGASSAVVADTVVTAAVHRRRGERFRRMVAEIRTDRRARTALVALLTSQVVMVSLMTMTPVHVEHQGGSLTIVGLTISLHVAGMFGLAPVVGLLVDRIGHRATISLGIAIFAGSLATAIFASNSLGGVIVALILLGLGWSFMNVTASALFSTVIADTSRASAQGGADALSNLLGATASFAAGPLMVATSFSVLGIVAAVFMVPVVLLVLDPENWRLA</sequence>
<evidence type="ECO:0000313" key="7">
    <source>
        <dbReference type="EMBL" id="MBP2383096.1"/>
    </source>
</evidence>
<organism evidence="7 8">
    <name type="scientific">Brachybacterium sacelli</name>
    <dbReference type="NCBI Taxonomy" id="173364"/>
    <lineage>
        <taxon>Bacteria</taxon>
        <taxon>Bacillati</taxon>
        <taxon>Actinomycetota</taxon>
        <taxon>Actinomycetes</taxon>
        <taxon>Micrococcales</taxon>
        <taxon>Dermabacteraceae</taxon>
        <taxon>Brachybacterium</taxon>
    </lineage>
</organism>
<protein>
    <submittedName>
        <fullName evidence="7">MFS family permease</fullName>
    </submittedName>
</protein>
<dbReference type="Gene3D" id="1.20.1250.20">
    <property type="entry name" value="MFS general substrate transporter like domains"/>
    <property type="match status" value="1"/>
</dbReference>
<dbReference type="PANTHER" id="PTHR23534:SF1">
    <property type="entry name" value="MAJOR FACILITATOR SUPERFAMILY PROTEIN"/>
    <property type="match status" value="1"/>
</dbReference>
<dbReference type="SUPFAM" id="SSF103473">
    <property type="entry name" value="MFS general substrate transporter"/>
    <property type="match status" value="1"/>
</dbReference>
<feature type="transmembrane region" description="Helical" evidence="5">
    <location>
        <begin position="181"/>
        <end position="206"/>
    </location>
</feature>
<dbReference type="InterPro" id="IPR011701">
    <property type="entry name" value="MFS"/>
</dbReference>
<feature type="transmembrane region" description="Helical" evidence="5">
    <location>
        <begin position="25"/>
        <end position="50"/>
    </location>
</feature>
<keyword evidence="2 5" id="KW-0812">Transmembrane</keyword>
<evidence type="ECO:0000256" key="1">
    <source>
        <dbReference type="ARBA" id="ARBA00004651"/>
    </source>
</evidence>
<dbReference type="InterPro" id="IPR020846">
    <property type="entry name" value="MFS_dom"/>
</dbReference>
<gene>
    <name evidence="7" type="ORF">JOF43_003085</name>
</gene>
<evidence type="ECO:0000256" key="3">
    <source>
        <dbReference type="ARBA" id="ARBA00022989"/>
    </source>
</evidence>
<dbReference type="PANTHER" id="PTHR23534">
    <property type="entry name" value="MFS PERMEASE"/>
    <property type="match status" value="1"/>
</dbReference>
<feature type="domain" description="Major facilitator superfamily (MFS) profile" evidence="6">
    <location>
        <begin position="24"/>
        <end position="481"/>
    </location>
</feature>
<feature type="transmembrane region" description="Helical" evidence="5">
    <location>
        <begin position="456"/>
        <end position="475"/>
    </location>
</feature>
<keyword evidence="4 5" id="KW-0472">Membrane</keyword>
<evidence type="ECO:0000313" key="8">
    <source>
        <dbReference type="Proteomes" id="UP001519290"/>
    </source>
</evidence>
<dbReference type="PROSITE" id="PS50850">
    <property type="entry name" value="MFS"/>
    <property type="match status" value="1"/>
</dbReference>
<feature type="transmembrane region" description="Helical" evidence="5">
    <location>
        <begin position="307"/>
        <end position="329"/>
    </location>
</feature>
<keyword evidence="3 5" id="KW-1133">Transmembrane helix</keyword>
<evidence type="ECO:0000256" key="4">
    <source>
        <dbReference type="ARBA" id="ARBA00023136"/>
    </source>
</evidence>
<feature type="transmembrane region" description="Helical" evidence="5">
    <location>
        <begin position="335"/>
        <end position="361"/>
    </location>
</feature>
<dbReference type="Pfam" id="PF07690">
    <property type="entry name" value="MFS_1"/>
    <property type="match status" value="1"/>
</dbReference>